<feature type="compositionally biased region" description="Basic and acidic residues" evidence="1">
    <location>
        <begin position="122"/>
        <end position="176"/>
    </location>
</feature>
<dbReference type="Proteomes" id="UP000184513">
    <property type="component" value="Unassembled WGS sequence"/>
</dbReference>
<dbReference type="EMBL" id="FRCY01000007">
    <property type="protein sequence ID" value="SHN13538.1"/>
    <property type="molecule type" value="Genomic_DNA"/>
</dbReference>
<dbReference type="OrthoDB" id="594666at2"/>
<dbReference type="RefSeq" id="WP_084097282.1">
    <property type="nucleotide sequence ID" value="NZ_FRCY01000007.1"/>
</dbReference>
<accession>A0A1M7P9V9</accession>
<organism evidence="2 3">
    <name type="scientific">Cyclobacterium lianum</name>
    <dbReference type="NCBI Taxonomy" id="388280"/>
    <lineage>
        <taxon>Bacteria</taxon>
        <taxon>Pseudomonadati</taxon>
        <taxon>Bacteroidota</taxon>
        <taxon>Cytophagia</taxon>
        <taxon>Cytophagales</taxon>
        <taxon>Cyclobacteriaceae</taxon>
        <taxon>Cyclobacterium</taxon>
    </lineage>
</organism>
<protein>
    <recommendedName>
        <fullName evidence="4">Tetratricopeptide repeat protein</fullName>
    </recommendedName>
</protein>
<evidence type="ECO:0000313" key="2">
    <source>
        <dbReference type="EMBL" id="SHN13538.1"/>
    </source>
</evidence>
<proteinExistence type="predicted"/>
<name>A0A1M7P9V9_9BACT</name>
<evidence type="ECO:0000256" key="1">
    <source>
        <dbReference type="SAM" id="MobiDB-lite"/>
    </source>
</evidence>
<keyword evidence="3" id="KW-1185">Reference proteome</keyword>
<sequence>MALNSQELISLLLKAGQLDKEDFKNSLKLQEEFPYFLIPKVLGARYEWNHSGSASNTLLHWAAVLSPDRKRLKTLVTEEMISPDITGKDDDTSDAAQNVAEETIPEEKEQDISEQIDQSWDAGERDAPENTDKPERSVKPNRDEILRRLEENLNRIKKKDSGQEHPGGQEKKKEETGPSTENDGEDLVSGIARKESLAQTDQRKKEQLDMINNFQERPIRLSPEQMDQENNLPDLSEKSTVLNDNMLSESFARLLVKQNKKPEAIEIYRKLILKFPQKKTYFADQIEQLKA</sequence>
<evidence type="ECO:0008006" key="4">
    <source>
        <dbReference type="Google" id="ProtNLM"/>
    </source>
</evidence>
<reference evidence="2 3" key="1">
    <citation type="submission" date="2016-11" db="EMBL/GenBank/DDBJ databases">
        <authorList>
            <person name="Jaros S."/>
            <person name="Januszkiewicz K."/>
            <person name="Wedrychowicz H."/>
        </authorList>
    </citation>
    <scope>NUCLEOTIDE SEQUENCE [LARGE SCALE GENOMIC DNA]</scope>
    <source>
        <strain evidence="2 3">CGMCC 1.6102</strain>
    </source>
</reference>
<evidence type="ECO:0000313" key="3">
    <source>
        <dbReference type="Proteomes" id="UP000184513"/>
    </source>
</evidence>
<dbReference type="AlphaFoldDB" id="A0A1M7P9V9"/>
<feature type="region of interest" description="Disordered" evidence="1">
    <location>
        <begin position="101"/>
        <end position="186"/>
    </location>
</feature>
<gene>
    <name evidence="2" type="ORF">SAMN04488057_107202</name>
</gene>
<dbReference type="STRING" id="388280.SAMN04488057_107202"/>